<dbReference type="RefSeq" id="WP_069846541.1">
    <property type="nucleotide sequence ID" value="NZ_CP014859.1"/>
</dbReference>
<proteinExistence type="predicted"/>
<evidence type="ECO:0000313" key="3">
    <source>
        <dbReference type="Proteomes" id="UP000095210"/>
    </source>
</evidence>
<reference evidence="3" key="1">
    <citation type="submission" date="2016-03" db="EMBL/GenBank/DDBJ databases">
        <title>Complete genome sequence of the type strain Actinoalloteichus hymeniacidonis DSM 45092.</title>
        <authorList>
            <person name="Schaffert L."/>
            <person name="Albersmeier A."/>
            <person name="Winkler A."/>
            <person name="Kalinowski J."/>
            <person name="Zotchev S."/>
            <person name="Ruckert C."/>
        </authorList>
    </citation>
    <scope>NUCLEOTIDE SEQUENCE [LARGE SCALE GENOMIC DNA]</scope>
    <source>
        <strain evidence="3">HPA177(T) (DSM 45092(T))</strain>
    </source>
</reference>
<name>A0AAC9HLR1_9PSEU</name>
<gene>
    <name evidence="2" type="ORF">TL08_03605</name>
</gene>
<accession>A0AAC9HLR1</accession>
<organism evidence="2 3">
    <name type="scientific">Actinoalloteichus hymeniacidonis</name>
    <dbReference type="NCBI Taxonomy" id="340345"/>
    <lineage>
        <taxon>Bacteria</taxon>
        <taxon>Bacillati</taxon>
        <taxon>Actinomycetota</taxon>
        <taxon>Actinomycetes</taxon>
        <taxon>Pseudonocardiales</taxon>
        <taxon>Pseudonocardiaceae</taxon>
        <taxon>Actinoalloteichus</taxon>
    </lineage>
</organism>
<dbReference type="Proteomes" id="UP000095210">
    <property type="component" value="Chromosome"/>
</dbReference>
<protein>
    <submittedName>
        <fullName evidence="2">Uncharacterized protein</fullName>
    </submittedName>
</protein>
<keyword evidence="3" id="KW-1185">Reference proteome</keyword>
<evidence type="ECO:0000256" key="1">
    <source>
        <dbReference type="SAM" id="MobiDB-lite"/>
    </source>
</evidence>
<evidence type="ECO:0000313" key="2">
    <source>
        <dbReference type="EMBL" id="AOS61553.1"/>
    </source>
</evidence>
<sequence>MRFRDPADWSVSVPARLQGIVEKRESLVVSCNRARDHVLIEATRRPLTPVLVALTVTDARRLLAALRPQGRPIELPAVGSGLVGRHLVVTPTAQHVDLAILGTAQPIGCWRILFDDVPQAGFALADSITLLRAENAAEHGPESGSPQASAIVATAGNGGRG</sequence>
<feature type="region of interest" description="Disordered" evidence="1">
    <location>
        <begin position="137"/>
        <end position="161"/>
    </location>
</feature>
<dbReference type="KEGG" id="ahm:TL08_03605"/>
<dbReference type="EMBL" id="CP014859">
    <property type="protein sequence ID" value="AOS61553.1"/>
    <property type="molecule type" value="Genomic_DNA"/>
</dbReference>
<dbReference type="AlphaFoldDB" id="A0AAC9HLR1"/>